<name>A0A8J5JBN0_9STRA</name>
<organism evidence="2 3">
    <name type="scientific">Phytophthora aleatoria</name>
    <dbReference type="NCBI Taxonomy" id="2496075"/>
    <lineage>
        <taxon>Eukaryota</taxon>
        <taxon>Sar</taxon>
        <taxon>Stramenopiles</taxon>
        <taxon>Oomycota</taxon>
        <taxon>Peronosporomycetes</taxon>
        <taxon>Peronosporales</taxon>
        <taxon>Peronosporaceae</taxon>
        <taxon>Phytophthora</taxon>
    </lineage>
</organism>
<feature type="compositionally biased region" description="Basic and acidic residues" evidence="1">
    <location>
        <begin position="7"/>
        <end position="29"/>
    </location>
</feature>
<gene>
    <name evidence="2" type="ORF">JG688_00001298</name>
</gene>
<evidence type="ECO:0000256" key="1">
    <source>
        <dbReference type="SAM" id="MobiDB-lite"/>
    </source>
</evidence>
<protein>
    <submittedName>
        <fullName evidence="2">Uncharacterized protein</fullName>
    </submittedName>
</protein>
<evidence type="ECO:0000313" key="2">
    <source>
        <dbReference type="EMBL" id="KAG6976492.1"/>
    </source>
</evidence>
<sequence length="94" mass="10789">MPDDTDVDKVSWSDGQYEQRREEKGKEELSEPSDVEVEDEELVFMSVLFDRGELGVAIYNALTTSLKTLQLQIADPRELEEVVYRAARLLINIL</sequence>
<dbReference type="EMBL" id="JAENGY010000029">
    <property type="protein sequence ID" value="KAG6976492.1"/>
    <property type="molecule type" value="Genomic_DNA"/>
</dbReference>
<proteinExistence type="predicted"/>
<reference evidence="2" key="1">
    <citation type="submission" date="2021-01" db="EMBL/GenBank/DDBJ databases">
        <title>Phytophthora aleatoria, a newly-described species from Pinus radiata is distinct from Phytophthora cactorum isolates based on comparative genomics.</title>
        <authorList>
            <person name="Mcdougal R."/>
            <person name="Panda P."/>
            <person name="Williams N."/>
            <person name="Studholme D.J."/>
        </authorList>
    </citation>
    <scope>NUCLEOTIDE SEQUENCE</scope>
    <source>
        <strain evidence="2">NZFS 4037</strain>
    </source>
</reference>
<dbReference type="Proteomes" id="UP000709295">
    <property type="component" value="Unassembled WGS sequence"/>
</dbReference>
<keyword evidence="3" id="KW-1185">Reference proteome</keyword>
<accession>A0A8J5JBN0</accession>
<dbReference type="AlphaFoldDB" id="A0A8J5JBN0"/>
<feature type="region of interest" description="Disordered" evidence="1">
    <location>
        <begin position="1"/>
        <end position="34"/>
    </location>
</feature>
<comment type="caution">
    <text evidence="2">The sequence shown here is derived from an EMBL/GenBank/DDBJ whole genome shotgun (WGS) entry which is preliminary data.</text>
</comment>
<evidence type="ECO:0000313" key="3">
    <source>
        <dbReference type="Proteomes" id="UP000709295"/>
    </source>
</evidence>